<evidence type="ECO:0000256" key="16">
    <source>
        <dbReference type="ARBA" id="ARBA00032185"/>
    </source>
</evidence>
<dbReference type="PANTHER" id="PTHR36835">
    <property type="entry name" value="CYTOCHROME BO(3) UBIQUINOL OXIDASE SUBUNIT 4"/>
    <property type="match status" value="1"/>
</dbReference>
<dbReference type="NCBIfam" id="TIGR02847">
    <property type="entry name" value="CyoD"/>
    <property type="match status" value="1"/>
</dbReference>
<keyword evidence="6" id="KW-1003">Cell membrane</keyword>
<dbReference type="AlphaFoldDB" id="A0A939HJH9"/>
<comment type="function">
    <text evidence="12">Cytochrome bo(3) ubiquinol terminal oxidase is the component of the aerobic respiratory chain of E.coli that predominates when cells are grown at high aeration. Has proton pump activity across the membrane in addition to electron transfer, pumping 2 protons/electron.</text>
</comment>
<keyword evidence="5" id="KW-0813">Transport</keyword>
<evidence type="ECO:0000256" key="1">
    <source>
        <dbReference type="ARBA" id="ARBA00004651"/>
    </source>
</evidence>
<evidence type="ECO:0000313" key="19">
    <source>
        <dbReference type="Proteomes" id="UP000664073"/>
    </source>
</evidence>
<evidence type="ECO:0000313" key="18">
    <source>
        <dbReference type="EMBL" id="MBO1324587.1"/>
    </source>
</evidence>
<comment type="subunit">
    <text evidence="3">Heterooctamer of two A chains, two B chains, two C chains and two D chains.</text>
</comment>
<sequence length="110" mass="11654">MSTSHTSSSGESHGSVASYVIGFVLAVILTVLSFAVVSTHSLSPTGTLGALSVLALVQVLVHLHYFLHMGGSSEQRWNNIAFVFTVSFVAILIVGTVFIMTNTAAHMMSR</sequence>
<feature type="transmembrane region" description="Helical" evidence="17">
    <location>
        <begin position="48"/>
        <end position="67"/>
    </location>
</feature>
<protein>
    <recommendedName>
        <fullName evidence="4">Cytochrome bo(3) ubiquinol oxidase subunit 4</fullName>
    </recommendedName>
    <alternativeName>
        <fullName evidence="16">Cytochrome o ubiquinol oxidase subunit 4</fullName>
    </alternativeName>
    <alternativeName>
        <fullName evidence="13">Oxidase bo(3) subunit 4</fullName>
    </alternativeName>
    <alternativeName>
        <fullName evidence="14">Ubiquinol oxidase polypeptide IV</fullName>
    </alternativeName>
    <alternativeName>
        <fullName evidence="15">Ubiquinol oxidase subunit 4</fullName>
    </alternativeName>
</protein>
<evidence type="ECO:0000256" key="2">
    <source>
        <dbReference type="ARBA" id="ARBA00008079"/>
    </source>
</evidence>
<dbReference type="GO" id="GO:0019646">
    <property type="term" value="P:aerobic electron transport chain"/>
    <property type="evidence" value="ECO:0007669"/>
    <property type="project" value="TreeGrafter"/>
</dbReference>
<dbReference type="GO" id="GO:0009319">
    <property type="term" value="C:cytochrome o ubiquinol oxidase complex"/>
    <property type="evidence" value="ECO:0007669"/>
    <property type="project" value="TreeGrafter"/>
</dbReference>
<organism evidence="18 19">
    <name type="scientific">Acetobacter garciniae</name>
    <dbReference type="NCBI Taxonomy" id="2817435"/>
    <lineage>
        <taxon>Bacteria</taxon>
        <taxon>Pseudomonadati</taxon>
        <taxon>Pseudomonadota</taxon>
        <taxon>Alphaproteobacteria</taxon>
        <taxon>Acetobacterales</taxon>
        <taxon>Acetobacteraceae</taxon>
        <taxon>Acetobacter</taxon>
    </lineage>
</organism>
<keyword evidence="19" id="KW-1185">Reference proteome</keyword>
<proteinExistence type="inferred from homology"/>
<reference evidence="18" key="1">
    <citation type="submission" date="2021-03" db="EMBL/GenBank/DDBJ databases">
        <title>The complete genome sequence of Acetobacter sp. TBRC 12339.</title>
        <authorList>
            <person name="Charoenyingcharoen P."/>
            <person name="Yukphan P."/>
        </authorList>
    </citation>
    <scope>NUCLEOTIDE SEQUENCE</scope>
    <source>
        <strain evidence="18">TBRC 12339</strain>
    </source>
</reference>
<dbReference type="Proteomes" id="UP000664073">
    <property type="component" value="Unassembled WGS sequence"/>
</dbReference>
<dbReference type="Pfam" id="PF03626">
    <property type="entry name" value="COX4_pro"/>
    <property type="match status" value="1"/>
</dbReference>
<evidence type="ECO:0000256" key="5">
    <source>
        <dbReference type="ARBA" id="ARBA00022448"/>
    </source>
</evidence>
<dbReference type="PANTHER" id="PTHR36835:SF1">
    <property type="entry name" value="CYTOCHROME BO(3) UBIQUINOL OXIDASE SUBUNIT 4"/>
    <property type="match status" value="1"/>
</dbReference>
<gene>
    <name evidence="18" type="primary">cyoD</name>
    <name evidence="18" type="ORF">J2D77_05380</name>
</gene>
<evidence type="ECO:0000256" key="9">
    <source>
        <dbReference type="ARBA" id="ARBA00022989"/>
    </source>
</evidence>
<evidence type="ECO:0000256" key="11">
    <source>
        <dbReference type="ARBA" id="ARBA00023136"/>
    </source>
</evidence>
<evidence type="ECO:0000256" key="17">
    <source>
        <dbReference type="SAM" id="Phobius"/>
    </source>
</evidence>
<feature type="transmembrane region" description="Helical" evidence="17">
    <location>
        <begin position="79"/>
        <end position="100"/>
    </location>
</feature>
<keyword evidence="7 17" id="KW-0812">Transmembrane</keyword>
<dbReference type="InterPro" id="IPR014210">
    <property type="entry name" value="Cyt_o_ubiqinol_oxidase_su4"/>
</dbReference>
<keyword evidence="8" id="KW-0249">Electron transport</keyword>
<comment type="caution">
    <text evidence="18">The sequence shown here is derived from an EMBL/GenBank/DDBJ whole genome shotgun (WGS) entry which is preliminary data.</text>
</comment>
<dbReference type="InterPro" id="IPR005171">
    <property type="entry name" value="Cyt_c_oxidase_su4_prok"/>
</dbReference>
<accession>A0A939HJH9</accession>
<feature type="transmembrane region" description="Helical" evidence="17">
    <location>
        <begin position="16"/>
        <end position="36"/>
    </location>
</feature>
<evidence type="ECO:0000256" key="8">
    <source>
        <dbReference type="ARBA" id="ARBA00022982"/>
    </source>
</evidence>
<dbReference type="GO" id="GO:0005886">
    <property type="term" value="C:plasma membrane"/>
    <property type="evidence" value="ECO:0007669"/>
    <property type="project" value="UniProtKB-SubCell"/>
</dbReference>
<evidence type="ECO:0000256" key="15">
    <source>
        <dbReference type="ARBA" id="ARBA00031887"/>
    </source>
</evidence>
<evidence type="ECO:0000256" key="4">
    <source>
        <dbReference type="ARBA" id="ARBA00014689"/>
    </source>
</evidence>
<comment type="subcellular location">
    <subcellularLocation>
        <location evidence="1">Cell membrane</location>
        <topology evidence="1">Multi-pass membrane protein</topology>
    </subcellularLocation>
</comment>
<dbReference type="GO" id="GO:0009486">
    <property type="term" value="F:cytochrome bo3 ubiquinol oxidase activity"/>
    <property type="evidence" value="ECO:0007669"/>
    <property type="project" value="InterPro"/>
</dbReference>
<evidence type="ECO:0000256" key="13">
    <source>
        <dbReference type="ARBA" id="ARBA00030071"/>
    </source>
</evidence>
<dbReference type="RefSeq" id="WP_207845275.1">
    <property type="nucleotide sequence ID" value="NZ_JAFVMH010000002.1"/>
</dbReference>
<evidence type="ECO:0000256" key="14">
    <source>
        <dbReference type="ARBA" id="ARBA00030211"/>
    </source>
</evidence>
<comment type="similarity">
    <text evidence="2">Belongs to the cytochrome c oxidase bacterial subunit 4 family.</text>
</comment>
<dbReference type="EMBL" id="JAFVMH010000002">
    <property type="protein sequence ID" value="MBO1324587.1"/>
    <property type="molecule type" value="Genomic_DNA"/>
</dbReference>
<evidence type="ECO:0000256" key="12">
    <source>
        <dbReference type="ARBA" id="ARBA00025694"/>
    </source>
</evidence>
<evidence type="ECO:0000256" key="7">
    <source>
        <dbReference type="ARBA" id="ARBA00022692"/>
    </source>
</evidence>
<evidence type="ECO:0000256" key="10">
    <source>
        <dbReference type="ARBA" id="ARBA00023002"/>
    </source>
</evidence>
<dbReference type="InterPro" id="IPR050968">
    <property type="entry name" value="Cytochrome_c_oxidase_bac_sub4"/>
</dbReference>
<keyword evidence="10" id="KW-0560">Oxidoreductase</keyword>
<name>A0A939HJH9_9PROT</name>
<dbReference type="GO" id="GO:0015078">
    <property type="term" value="F:proton transmembrane transporter activity"/>
    <property type="evidence" value="ECO:0007669"/>
    <property type="project" value="TreeGrafter"/>
</dbReference>
<keyword evidence="9 17" id="KW-1133">Transmembrane helix</keyword>
<keyword evidence="11 17" id="KW-0472">Membrane</keyword>
<dbReference type="GO" id="GO:0015990">
    <property type="term" value="P:electron transport coupled proton transport"/>
    <property type="evidence" value="ECO:0007669"/>
    <property type="project" value="InterPro"/>
</dbReference>
<evidence type="ECO:0000256" key="3">
    <source>
        <dbReference type="ARBA" id="ARBA00011700"/>
    </source>
</evidence>
<evidence type="ECO:0000256" key="6">
    <source>
        <dbReference type="ARBA" id="ARBA00022475"/>
    </source>
</evidence>